<reference evidence="3 4" key="1">
    <citation type="journal article" date="2015" name="Nat. Commun.">
        <title>Outbred genome sequencing and CRISPR/Cas9 gene editing in butterflies.</title>
        <authorList>
            <person name="Li X."/>
            <person name="Fan D."/>
            <person name="Zhang W."/>
            <person name="Liu G."/>
            <person name="Zhang L."/>
            <person name="Zhao L."/>
            <person name="Fang X."/>
            <person name="Chen L."/>
            <person name="Dong Y."/>
            <person name="Chen Y."/>
            <person name="Ding Y."/>
            <person name="Zhao R."/>
            <person name="Feng M."/>
            <person name="Zhu Y."/>
            <person name="Feng Y."/>
            <person name="Jiang X."/>
            <person name="Zhu D."/>
            <person name="Xiang H."/>
            <person name="Feng X."/>
            <person name="Li S."/>
            <person name="Wang J."/>
            <person name="Zhang G."/>
            <person name="Kronforst M.R."/>
            <person name="Wang W."/>
        </authorList>
    </citation>
    <scope>NUCLEOTIDE SEQUENCE [LARGE SCALE GENOMIC DNA]</scope>
    <source>
        <strain evidence="3">Ya'a_city_454_Px</strain>
        <tissue evidence="3">Whole body</tissue>
    </source>
</reference>
<keyword evidence="4" id="KW-1185">Reference proteome</keyword>
<evidence type="ECO:0000313" key="4">
    <source>
        <dbReference type="Proteomes" id="UP000053268"/>
    </source>
</evidence>
<sequence length="498" mass="59931">MSKQRSSDNDKLQRGEVKRPASVRSLHFLCRTKTDANEVFSHEWDRIKRQRNCEVPTIDNGDIQRMQELSQEWIKSWPDTTKGHIELLKKIDARKRKKDIEEIKKFALQKKKDCSFEAIQKARQVIFEDSCYGRRLISCLIHSKTIEEREAQLKFQKNLKERALLDEKEIILKEKQRNREIENKKMEKLRQKQMKAREIAEINKAIYEAQNTKVIRNKQLQKQTELEDMKIIKNLLENETKCRIQDKIDANKQLRLDNIKHIEYKKKLEENRKKEQENNDRLNQVWREYYDRVRCKKNTVHEEIKKKDSSKKLHLFQTLERLKGIEENKYNDFVDKGIKRLEQQVNKDSKHKVIQKQNIENKKPCSNKSTKVSETQMETNHRQDTKNISRLCHCDRQTLVCKPSKKNCNNAVYKKEESLQFSVPRKSLEDELKWREKEPFPWSGTKATHEQFAQEANKILGECRYKTMARKVVDVRLFSTKRHYNMHFYFVDFLVDYL</sequence>
<feature type="coiled-coil region" evidence="1">
    <location>
        <begin position="165"/>
        <end position="192"/>
    </location>
</feature>
<dbReference type="Proteomes" id="UP000053268">
    <property type="component" value="Unassembled WGS sequence"/>
</dbReference>
<dbReference type="EMBL" id="KQ459562">
    <property type="protein sequence ID" value="KPI99868.1"/>
    <property type="molecule type" value="Genomic_DNA"/>
</dbReference>
<feature type="region of interest" description="Disordered" evidence="2">
    <location>
        <begin position="363"/>
        <end position="382"/>
    </location>
</feature>
<feature type="compositionally biased region" description="Polar residues" evidence="2">
    <location>
        <begin position="364"/>
        <end position="378"/>
    </location>
</feature>
<keyword evidence="1" id="KW-0175">Coiled coil</keyword>
<accession>A0A194Q3E1</accession>
<evidence type="ECO:0008006" key="5">
    <source>
        <dbReference type="Google" id="ProtNLM"/>
    </source>
</evidence>
<gene>
    <name evidence="3" type="ORF">RR46_04842</name>
</gene>
<organism evidence="3 4">
    <name type="scientific">Papilio xuthus</name>
    <name type="common">Asian swallowtail butterfly</name>
    <dbReference type="NCBI Taxonomy" id="66420"/>
    <lineage>
        <taxon>Eukaryota</taxon>
        <taxon>Metazoa</taxon>
        <taxon>Ecdysozoa</taxon>
        <taxon>Arthropoda</taxon>
        <taxon>Hexapoda</taxon>
        <taxon>Insecta</taxon>
        <taxon>Pterygota</taxon>
        <taxon>Neoptera</taxon>
        <taxon>Endopterygota</taxon>
        <taxon>Lepidoptera</taxon>
        <taxon>Glossata</taxon>
        <taxon>Ditrysia</taxon>
        <taxon>Papilionoidea</taxon>
        <taxon>Papilionidae</taxon>
        <taxon>Papilioninae</taxon>
        <taxon>Papilio</taxon>
    </lineage>
</organism>
<name>A0A194Q3E1_PAPXU</name>
<proteinExistence type="predicted"/>
<evidence type="ECO:0000256" key="1">
    <source>
        <dbReference type="SAM" id="Coils"/>
    </source>
</evidence>
<protein>
    <recommendedName>
        <fullName evidence="5">Trichohyalin-plectin-homology domain-containing protein</fullName>
    </recommendedName>
</protein>
<evidence type="ECO:0000313" key="3">
    <source>
        <dbReference type="EMBL" id="KPI99868.1"/>
    </source>
</evidence>
<evidence type="ECO:0000256" key="2">
    <source>
        <dbReference type="SAM" id="MobiDB-lite"/>
    </source>
</evidence>
<dbReference type="AlphaFoldDB" id="A0A194Q3E1"/>